<feature type="domain" description="Large ribosomal subunit protein uL11 C-terminal" evidence="9">
    <location>
        <begin position="72"/>
        <end position="142"/>
    </location>
</feature>
<organism evidence="11">
    <name type="scientific">Ditylum brightwellii</name>
    <dbReference type="NCBI Taxonomy" id="49249"/>
    <lineage>
        <taxon>Eukaryota</taxon>
        <taxon>Sar</taxon>
        <taxon>Stramenopiles</taxon>
        <taxon>Ochrophyta</taxon>
        <taxon>Bacillariophyta</taxon>
        <taxon>Mediophyceae</taxon>
        <taxon>Lithodesmiophycidae</taxon>
        <taxon>Lithodesmiales</taxon>
        <taxon>Lithodesmiaceae</taxon>
        <taxon>Ditylum</taxon>
    </lineage>
</organism>
<dbReference type="NCBIfam" id="TIGR01632">
    <property type="entry name" value="L11_bact"/>
    <property type="match status" value="1"/>
</dbReference>
<dbReference type="InterPro" id="IPR000911">
    <property type="entry name" value="Ribosomal_uL11"/>
</dbReference>
<dbReference type="SUPFAM" id="SSF46906">
    <property type="entry name" value="Ribosomal protein L11, C-terminal domain"/>
    <property type="match status" value="1"/>
</dbReference>
<dbReference type="InterPro" id="IPR020785">
    <property type="entry name" value="Ribosomal_uL11_CS"/>
</dbReference>
<evidence type="ECO:0000256" key="5">
    <source>
        <dbReference type="ARBA" id="ARBA00022980"/>
    </source>
</evidence>
<dbReference type="Gene3D" id="1.10.10.250">
    <property type="entry name" value="Ribosomal protein L11, C-terminal domain"/>
    <property type="match status" value="1"/>
</dbReference>
<dbReference type="Gene3D" id="3.30.1550.10">
    <property type="entry name" value="Ribosomal protein L11/L12, N-terminal domain"/>
    <property type="match status" value="1"/>
</dbReference>
<keyword evidence="5 8" id="KW-0689">Ribosomal protein</keyword>
<keyword evidence="4" id="KW-0694">RNA-binding</keyword>
<dbReference type="SMART" id="SM00649">
    <property type="entry name" value="RL11"/>
    <property type="match status" value="1"/>
</dbReference>
<evidence type="ECO:0000256" key="1">
    <source>
        <dbReference type="ARBA" id="ARBA00010537"/>
    </source>
</evidence>
<keyword evidence="6 8" id="KW-0687">Ribonucleoprotein</keyword>
<dbReference type="AlphaFoldDB" id="A0A6U3TRG9"/>
<dbReference type="GO" id="GO:0005762">
    <property type="term" value="C:mitochondrial large ribosomal subunit"/>
    <property type="evidence" value="ECO:0007669"/>
    <property type="project" value="TreeGrafter"/>
</dbReference>
<dbReference type="PANTHER" id="PTHR11661:SF1">
    <property type="entry name" value="LARGE RIBOSOMAL SUBUNIT PROTEIN UL11M"/>
    <property type="match status" value="1"/>
</dbReference>
<feature type="domain" description="Large ribosomal subunit protein uL11 N-terminal" evidence="10">
    <location>
        <begin position="7"/>
        <end position="66"/>
    </location>
</feature>
<dbReference type="HAMAP" id="MF_00736">
    <property type="entry name" value="Ribosomal_uL11"/>
    <property type="match status" value="1"/>
</dbReference>
<dbReference type="InterPro" id="IPR036796">
    <property type="entry name" value="Ribosomal_uL11_N_sf"/>
</dbReference>
<dbReference type="InterPro" id="IPR020784">
    <property type="entry name" value="Ribosomal_uL11_N"/>
</dbReference>
<dbReference type="GO" id="GO:0003735">
    <property type="term" value="F:structural constituent of ribosome"/>
    <property type="evidence" value="ECO:0007669"/>
    <property type="project" value="InterPro"/>
</dbReference>
<keyword evidence="3" id="KW-0699">rRNA-binding</keyword>
<evidence type="ECO:0000259" key="10">
    <source>
        <dbReference type="Pfam" id="PF03946"/>
    </source>
</evidence>
<dbReference type="InterPro" id="IPR006519">
    <property type="entry name" value="Ribosomal_uL11_bac-typ"/>
</dbReference>
<evidence type="ECO:0000256" key="4">
    <source>
        <dbReference type="ARBA" id="ARBA00022884"/>
    </source>
</evidence>
<evidence type="ECO:0000256" key="6">
    <source>
        <dbReference type="ARBA" id="ARBA00023274"/>
    </source>
</evidence>
<evidence type="ECO:0000256" key="8">
    <source>
        <dbReference type="RuleBase" id="RU003978"/>
    </source>
</evidence>
<keyword evidence="2" id="KW-0488">Methylation</keyword>
<name>A0A6U3TRG9_9STRA</name>
<dbReference type="PROSITE" id="PS00359">
    <property type="entry name" value="RIBOSOMAL_L11"/>
    <property type="match status" value="1"/>
</dbReference>
<dbReference type="EMBL" id="HBGN01001123">
    <property type="protein sequence ID" value="CAD9314315.1"/>
    <property type="molecule type" value="Transcribed_RNA"/>
</dbReference>
<dbReference type="InterPro" id="IPR036769">
    <property type="entry name" value="Ribosomal_uL11_C_sf"/>
</dbReference>
<dbReference type="GO" id="GO:0006412">
    <property type="term" value="P:translation"/>
    <property type="evidence" value="ECO:0007669"/>
    <property type="project" value="InterPro"/>
</dbReference>
<evidence type="ECO:0000259" key="9">
    <source>
        <dbReference type="Pfam" id="PF00298"/>
    </source>
</evidence>
<accession>A0A6U3TRG9</accession>
<dbReference type="PANTHER" id="PTHR11661">
    <property type="entry name" value="60S RIBOSOMAL PROTEIN L12"/>
    <property type="match status" value="1"/>
</dbReference>
<comment type="similarity">
    <text evidence="1 8">Belongs to the universal ribosomal protein uL11 family.</text>
</comment>
<evidence type="ECO:0000256" key="3">
    <source>
        <dbReference type="ARBA" id="ARBA00022730"/>
    </source>
</evidence>
<protein>
    <recommendedName>
        <fullName evidence="7">Large ribosomal subunit protein uL11m</fullName>
    </recommendedName>
</protein>
<dbReference type="FunFam" id="3.30.1550.10:FF:000006">
    <property type="entry name" value="50S ribosomal protein L11"/>
    <property type="match status" value="1"/>
</dbReference>
<sequence length="149" mass="16138">MSFVRHVKLRVPCGQARPGPAIGQALGPLGINMAEFCKQFNDQTDTLYSKGTPVSVQLAALSDRTFTFEVRSPPTSYLLKQAAGVTKGPSHVSAEKAVGYVTPEQVYEIARVKQRDGMRWHLPLEGVAKSVIGTAKSMGIHVQEAGEEK</sequence>
<evidence type="ECO:0000256" key="7">
    <source>
        <dbReference type="ARBA" id="ARBA00040104"/>
    </source>
</evidence>
<dbReference type="Pfam" id="PF03946">
    <property type="entry name" value="Ribosomal_L11_N"/>
    <property type="match status" value="1"/>
</dbReference>
<evidence type="ECO:0000313" key="11">
    <source>
        <dbReference type="EMBL" id="CAD9314315.1"/>
    </source>
</evidence>
<gene>
    <name evidence="11" type="ORF">DBRI1063_LOCUS721</name>
</gene>
<evidence type="ECO:0000256" key="2">
    <source>
        <dbReference type="ARBA" id="ARBA00022481"/>
    </source>
</evidence>
<dbReference type="Pfam" id="PF00298">
    <property type="entry name" value="Ribosomal_L11"/>
    <property type="match status" value="1"/>
</dbReference>
<proteinExistence type="inferred from homology"/>
<dbReference type="CDD" id="cd00349">
    <property type="entry name" value="Ribosomal_L11"/>
    <property type="match status" value="1"/>
</dbReference>
<dbReference type="SUPFAM" id="SSF54747">
    <property type="entry name" value="Ribosomal L11/L12e N-terminal domain"/>
    <property type="match status" value="1"/>
</dbReference>
<dbReference type="FunFam" id="1.10.10.250:FF:000003">
    <property type="entry name" value="Mitochondrial ribosomal protein L11"/>
    <property type="match status" value="1"/>
</dbReference>
<reference evidence="11" key="1">
    <citation type="submission" date="2021-01" db="EMBL/GenBank/DDBJ databases">
        <authorList>
            <person name="Corre E."/>
            <person name="Pelletier E."/>
            <person name="Niang G."/>
            <person name="Scheremetjew M."/>
            <person name="Finn R."/>
            <person name="Kale V."/>
            <person name="Holt S."/>
            <person name="Cochrane G."/>
            <person name="Meng A."/>
            <person name="Brown T."/>
            <person name="Cohen L."/>
        </authorList>
    </citation>
    <scope>NUCLEOTIDE SEQUENCE</scope>
    <source>
        <strain evidence="11">Pop2</strain>
    </source>
</reference>
<dbReference type="GO" id="GO:0070180">
    <property type="term" value="F:large ribosomal subunit rRNA binding"/>
    <property type="evidence" value="ECO:0007669"/>
    <property type="project" value="TreeGrafter"/>
</dbReference>
<dbReference type="InterPro" id="IPR020783">
    <property type="entry name" value="Ribosomal_uL11_C"/>
</dbReference>